<keyword evidence="3" id="KW-0378">Hydrolase</keyword>
<sequence length="294" mass="32769">MEKAGNTGLILKWSKRIRWTLMLAVLAYLLACAYMWSTQRKHIFKPNPIQETTPDRLGLKFEEVHIPSGSGTDRGVLSAWWIPADSPDAPTVLYLHGNDKNIGGASDIDRVARLHSMGYNLLTVDYRGYGKSTGGAPTEAKVYEDAEASWDYLVRQKACDPKRTFIFGHSLGSAIAIDLAARHPEAAGLIAENAFTSMVDMGELEYPYLPAELLLNQRFDSLSKIGSLKIPLLLIHGTWDKLVPYQMSQRLFERAPQPKNLKLIEGGGHSNDAIIAPLEFRAAVTQFIQRYAMH</sequence>
<dbReference type="RefSeq" id="WP_013029647.1">
    <property type="nucleotide sequence ID" value="NC_013959.1"/>
</dbReference>
<evidence type="ECO:0000256" key="1">
    <source>
        <dbReference type="SAM" id="Phobius"/>
    </source>
</evidence>
<dbReference type="STRING" id="580332.Slit_1513"/>
<keyword evidence="4" id="KW-1185">Reference proteome</keyword>
<dbReference type="PANTHER" id="PTHR12277:SF81">
    <property type="entry name" value="PROTEIN ABHD13"/>
    <property type="match status" value="1"/>
</dbReference>
<feature type="domain" description="Serine aminopeptidase S33" evidence="2">
    <location>
        <begin position="91"/>
        <end position="197"/>
    </location>
</feature>
<feature type="transmembrane region" description="Helical" evidence="1">
    <location>
        <begin position="17"/>
        <end position="36"/>
    </location>
</feature>
<organism evidence="3 4">
    <name type="scientific">Sideroxydans lithotrophicus (strain ES-1)</name>
    <dbReference type="NCBI Taxonomy" id="580332"/>
    <lineage>
        <taxon>Bacteria</taxon>
        <taxon>Pseudomonadati</taxon>
        <taxon>Pseudomonadota</taxon>
        <taxon>Betaproteobacteria</taxon>
        <taxon>Nitrosomonadales</taxon>
        <taxon>Gallionellaceae</taxon>
        <taxon>Sideroxydans</taxon>
    </lineage>
</organism>
<protein>
    <submittedName>
        <fullName evidence="3">Alpha/beta hydrolase fold protein</fullName>
    </submittedName>
</protein>
<dbReference type="HOGENOM" id="CLU_029375_2_1_4"/>
<keyword evidence="1" id="KW-1133">Transmembrane helix</keyword>
<evidence type="ECO:0000313" key="3">
    <source>
        <dbReference type="EMBL" id="ADE11749.1"/>
    </source>
</evidence>
<dbReference type="SUPFAM" id="SSF53474">
    <property type="entry name" value="alpha/beta-Hydrolases"/>
    <property type="match status" value="1"/>
</dbReference>
<evidence type="ECO:0000259" key="2">
    <source>
        <dbReference type="Pfam" id="PF12146"/>
    </source>
</evidence>
<dbReference type="EMBL" id="CP001965">
    <property type="protein sequence ID" value="ADE11749.1"/>
    <property type="molecule type" value="Genomic_DNA"/>
</dbReference>
<dbReference type="KEGG" id="slt:Slit_1513"/>
<dbReference type="AlphaFoldDB" id="D5CS13"/>
<proteinExistence type="predicted"/>
<gene>
    <name evidence="3" type="ordered locus">Slit_1513</name>
</gene>
<keyword evidence="1" id="KW-0472">Membrane</keyword>
<dbReference type="Proteomes" id="UP000001625">
    <property type="component" value="Chromosome"/>
</dbReference>
<dbReference type="Gene3D" id="3.40.50.1820">
    <property type="entry name" value="alpha/beta hydrolase"/>
    <property type="match status" value="1"/>
</dbReference>
<dbReference type="InterPro" id="IPR022742">
    <property type="entry name" value="Hydrolase_4"/>
</dbReference>
<dbReference type="Pfam" id="PF12146">
    <property type="entry name" value="Hydrolase_4"/>
    <property type="match status" value="2"/>
</dbReference>
<keyword evidence="1" id="KW-0812">Transmembrane</keyword>
<dbReference type="PANTHER" id="PTHR12277">
    <property type="entry name" value="ALPHA/BETA HYDROLASE DOMAIN-CONTAINING PROTEIN"/>
    <property type="match status" value="1"/>
</dbReference>
<evidence type="ECO:0000313" key="4">
    <source>
        <dbReference type="Proteomes" id="UP000001625"/>
    </source>
</evidence>
<accession>D5CS13</accession>
<feature type="domain" description="Serine aminopeptidase S33" evidence="2">
    <location>
        <begin position="225"/>
        <end position="270"/>
    </location>
</feature>
<reference evidence="3 4" key="1">
    <citation type="submission" date="2010-03" db="EMBL/GenBank/DDBJ databases">
        <title>Complete sequence of Sideroxydans lithotrophicus ES-1.</title>
        <authorList>
            <consortium name="US DOE Joint Genome Institute"/>
            <person name="Lucas S."/>
            <person name="Copeland A."/>
            <person name="Lapidus A."/>
            <person name="Cheng J.-F."/>
            <person name="Bruce D."/>
            <person name="Goodwin L."/>
            <person name="Pitluck S."/>
            <person name="Munk A.C."/>
            <person name="Detter J.C."/>
            <person name="Han C."/>
            <person name="Tapia R."/>
            <person name="Larimer F."/>
            <person name="Land M."/>
            <person name="Hauser L."/>
            <person name="Kyrpides N."/>
            <person name="Ivanova N."/>
            <person name="Emerson D."/>
            <person name="Woyke T."/>
        </authorList>
    </citation>
    <scope>NUCLEOTIDE SEQUENCE [LARGE SCALE GENOMIC DNA]</scope>
    <source>
        <strain evidence="3 4">ES-1</strain>
    </source>
</reference>
<name>D5CS13_SIDLE</name>
<dbReference type="InterPro" id="IPR029058">
    <property type="entry name" value="AB_hydrolase_fold"/>
</dbReference>
<dbReference type="GO" id="GO:0016787">
    <property type="term" value="F:hydrolase activity"/>
    <property type="evidence" value="ECO:0007669"/>
    <property type="project" value="UniProtKB-KW"/>
</dbReference>
<dbReference type="eggNOG" id="COG1073">
    <property type="taxonomic scope" value="Bacteria"/>
</dbReference>